<dbReference type="Pfam" id="PF21838">
    <property type="entry name" value="DUF6897"/>
    <property type="match status" value="1"/>
</dbReference>
<evidence type="ECO:0008006" key="3">
    <source>
        <dbReference type="Google" id="ProtNLM"/>
    </source>
</evidence>
<dbReference type="EMBL" id="FPIP01000009">
    <property type="protein sequence ID" value="SFW48414.1"/>
    <property type="molecule type" value="Genomic_DNA"/>
</dbReference>
<gene>
    <name evidence="1" type="ORF">SAMN02910280_2851</name>
</gene>
<dbReference type="AlphaFoldDB" id="A0A1K1PNV0"/>
<sequence length="115" mass="13554">MNNWWFWFIIFFILFVIPAQRARRIMQAKIARNNRIKRKKGVFTMNELIKNYIGKEVIISTASSTGVTGTVTKIEDNWIELEDKNGNKQIVNTDYISRIQEYPRNKKGKKKMVVA</sequence>
<dbReference type="Proteomes" id="UP000183461">
    <property type="component" value="Unassembled WGS sequence"/>
</dbReference>
<protein>
    <recommendedName>
        <fullName evidence="3">Preprotein translocase subunit YajC</fullName>
    </recommendedName>
</protein>
<dbReference type="InterPro" id="IPR054192">
    <property type="entry name" value="DUF6897"/>
</dbReference>
<reference evidence="1 2" key="1">
    <citation type="submission" date="2016-11" db="EMBL/GenBank/DDBJ databases">
        <authorList>
            <person name="Jaros S."/>
            <person name="Januszkiewicz K."/>
            <person name="Wedrychowicz H."/>
        </authorList>
    </citation>
    <scope>NUCLEOTIDE SEQUENCE [LARGE SCALE GENOMIC DNA]</scope>
    <source>
        <strain evidence="1 2">YL228</strain>
    </source>
</reference>
<proteinExistence type="predicted"/>
<evidence type="ECO:0000313" key="2">
    <source>
        <dbReference type="Proteomes" id="UP000183461"/>
    </source>
</evidence>
<dbReference type="RefSeq" id="WP_072301034.1">
    <property type="nucleotide sequence ID" value="NZ_FPIP01000009.1"/>
</dbReference>
<organism evidence="1 2">
    <name type="scientific">Ruminococcus flavefaciens</name>
    <dbReference type="NCBI Taxonomy" id="1265"/>
    <lineage>
        <taxon>Bacteria</taxon>
        <taxon>Bacillati</taxon>
        <taxon>Bacillota</taxon>
        <taxon>Clostridia</taxon>
        <taxon>Eubacteriales</taxon>
        <taxon>Oscillospiraceae</taxon>
        <taxon>Ruminococcus</taxon>
    </lineage>
</organism>
<accession>A0A1K1PNV0</accession>
<evidence type="ECO:0000313" key="1">
    <source>
        <dbReference type="EMBL" id="SFW48414.1"/>
    </source>
</evidence>
<name>A0A1K1PNV0_RUMFL</name>